<evidence type="ECO:0000256" key="1">
    <source>
        <dbReference type="SAM" id="MobiDB-lite"/>
    </source>
</evidence>
<evidence type="ECO:0000313" key="2">
    <source>
        <dbReference type="EMBL" id="ODH35209.1"/>
    </source>
</evidence>
<dbReference type="AlphaFoldDB" id="A0A1D2JH88"/>
<feature type="region of interest" description="Disordered" evidence="1">
    <location>
        <begin position="21"/>
        <end position="52"/>
    </location>
</feature>
<accession>A0A1D2JH88</accession>
<dbReference type="Proteomes" id="UP000242814">
    <property type="component" value="Unassembled WGS sequence"/>
</dbReference>
<proteinExistence type="predicted"/>
<evidence type="ECO:0000313" key="3">
    <source>
        <dbReference type="Proteomes" id="UP000242814"/>
    </source>
</evidence>
<gene>
    <name evidence="2" type="ORF">ACO22_02974</name>
</gene>
<comment type="caution">
    <text evidence="2">The sequence shown here is derived from an EMBL/GenBank/DDBJ whole genome shotgun (WGS) entry which is preliminary data.</text>
</comment>
<organism evidence="2 3">
    <name type="scientific">Paracoccidioides brasiliensis</name>
    <dbReference type="NCBI Taxonomy" id="121759"/>
    <lineage>
        <taxon>Eukaryota</taxon>
        <taxon>Fungi</taxon>
        <taxon>Dikarya</taxon>
        <taxon>Ascomycota</taxon>
        <taxon>Pezizomycotina</taxon>
        <taxon>Eurotiomycetes</taxon>
        <taxon>Eurotiomycetidae</taxon>
        <taxon>Onygenales</taxon>
        <taxon>Ajellomycetaceae</taxon>
        <taxon>Paracoccidioides</taxon>
    </lineage>
</organism>
<dbReference type="EMBL" id="LZYO01000097">
    <property type="protein sequence ID" value="ODH35209.1"/>
    <property type="molecule type" value="Genomic_DNA"/>
</dbReference>
<protein>
    <submittedName>
        <fullName evidence="2">Uncharacterized protein</fullName>
    </submittedName>
</protein>
<sequence>MKKPRLLLLLSLQNPEKQASQIYGNSKCQTWGNKRTSRQLSSEQSAPDWVSEPGNIKFVDLEHGVTEFTRVKACKRRRRHVYSGNVSGFHTAEKPTLECDSSAHAPRGASDLKTALSNEQEDMMDVS</sequence>
<feature type="region of interest" description="Disordered" evidence="1">
    <location>
        <begin position="87"/>
        <end position="127"/>
    </location>
</feature>
<dbReference type="VEuPathDB" id="FungiDB:PABG_11306"/>
<feature type="compositionally biased region" description="Polar residues" evidence="1">
    <location>
        <begin position="21"/>
        <end position="45"/>
    </location>
</feature>
<reference evidence="2 3" key="1">
    <citation type="submission" date="2016-06" db="EMBL/GenBank/DDBJ databases">
        <authorList>
            <person name="Kjaerup R.B."/>
            <person name="Dalgaard T.S."/>
            <person name="Juul-Madsen H.R."/>
        </authorList>
    </citation>
    <scope>NUCLEOTIDE SEQUENCE [LARGE SCALE GENOMIC DNA]</scope>
    <source>
        <strain evidence="2 3">Pb300</strain>
    </source>
</reference>
<dbReference type="VEuPathDB" id="FungiDB:PADG_04240"/>
<name>A0A1D2JH88_PARBR</name>